<dbReference type="InterPro" id="IPR004474">
    <property type="entry name" value="LytR_CpsA_psr"/>
</dbReference>
<evidence type="ECO:0000256" key="1">
    <source>
        <dbReference type="ARBA" id="ARBA00006068"/>
    </source>
</evidence>
<dbReference type="NCBIfam" id="TIGR00350">
    <property type="entry name" value="lytR_cpsA_psr"/>
    <property type="match status" value="1"/>
</dbReference>
<protein>
    <recommendedName>
        <fullName evidence="3">Cell envelope-related transcriptional attenuator domain-containing protein</fullName>
    </recommendedName>
</protein>
<name>A0A077LXA9_9MICO</name>
<dbReference type="PROSITE" id="PS51257">
    <property type="entry name" value="PROKAR_LIPOPROTEIN"/>
    <property type="match status" value="1"/>
</dbReference>
<feature type="domain" description="Cell envelope-related transcriptional attenuator" evidence="3">
    <location>
        <begin position="142"/>
        <end position="280"/>
    </location>
</feature>
<sequence length="363" mass="36573">MRLAAGGLGVALVLGACSLSAKPTPSSPAPGSGSTTSVTSTGLAVKGAPAALAALVRTTYAGHPARNAVATLGTWHGSRVSVVTMGDDVTLAVAAKSGSWKVVGGWWPSLGKPTPQVGGRRFILAMGSDARVSKGQKIVSSRADALQVVGVDGRGGGGVLGLARDLWVPLATGGHGKINAAMVFGGPTAQAKTVASVTGLPIQGYLLMGFQGVEKTVDAMGGLPIVLAEPIHGVGVRIDLSAGPHVLTGKQVLAYARERKSLPDGDFGRSAHQGDLIVAAALRAATLGVGVVPTVMTRLDGTTVSNLSATQLLTFAAGLYVLSPTKVGRYVAKGSFGTAEGQSIVRLDAASRAAFARFRDGRL</sequence>
<dbReference type="PANTHER" id="PTHR33392:SF6">
    <property type="entry name" value="POLYISOPRENYL-TEICHOIC ACID--PEPTIDOGLYCAN TEICHOIC ACID TRANSFERASE TAGU"/>
    <property type="match status" value="1"/>
</dbReference>
<dbReference type="InterPro" id="IPR050922">
    <property type="entry name" value="LytR/CpsA/Psr_CW_biosynth"/>
</dbReference>
<dbReference type="AlphaFoldDB" id="A0A077LXA9"/>
<dbReference type="Proteomes" id="UP000035721">
    <property type="component" value="Unassembled WGS sequence"/>
</dbReference>
<evidence type="ECO:0000313" key="5">
    <source>
        <dbReference type="Proteomes" id="UP000035721"/>
    </source>
</evidence>
<dbReference type="PANTHER" id="PTHR33392">
    <property type="entry name" value="POLYISOPRENYL-TEICHOIC ACID--PEPTIDOGLYCAN TEICHOIC ACID TRANSFERASE TAGU"/>
    <property type="match status" value="1"/>
</dbReference>
<dbReference type="OrthoDB" id="9782542at2"/>
<evidence type="ECO:0000259" key="3">
    <source>
        <dbReference type="Pfam" id="PF03816"/>
    </source>
</evidence>
<evidence type="ECO:0000256" key="2">
    <source>
        <dbReference type="SAM" id="SignalP"/>
    </source>
</evidence>
<reference evidence="4 5" key="1">
    <citation type="journal article" date="2013" name="ISME J.">
        <title>A metabolic model for members of the genus Tetrasphaera involved in enhanced biological phosphorus removal.</title>
        <authorList>
            <person name="Kristiansen R."/>
            <person name="Nguyen H.T.T."/>
            <person name="Saunders A.M."/>
            <person name="Nielsen J.L."/>
            <person name="Wimmer R."/>
            <person name="Le V.Q."/>
            <person name="McIlroy S.J."/>
            <person name="Petrovski S."/>
            <person name="Seviour R.J."/>
            <person name="Calteau A."/>
            <person name="Nielsen K.L."/>
            <person name="Nielsen P.H."/>
        </authorList>
    </citation>
    <scope>NUCLEOTIDE SEQUENCE [LARGE SCALE GENOMIC DNA]</scope>
    <source>
        <strain evidence="4 5">T1-X7</strain>
    </source>
</reference>
<evidence type="ECO:0000313" key="4">
    <source>
        <dbReference type="EMBL" id="CCH78543.1"/>
    </source>
</evidence>
<comment type="similarity">
    <text evidence="1">Belongs to the LytR/CpsA/Psr (LCP) family.</text>
</comment>
<accession>A0A077LXA9</accession>
<feature type="signal peptide" evidence="2">
    <location>
        <begin position="1"/>
        <end position="21"/>
    </location>
</feature>
<dbReference type="Pfam" id="PF03816">
    <property type="entry name" value="LytR_cpsA_psr"/>
    <property type="match status" value="1"/>
</dbReference>
<dbReference type="Gene3D" id="3.40.630.190">
    <property type="entry name" value="LCP protein"/>
    <property type="match status" value="1"/>
</dbReference>
<proteinExistence type="inferred from homology"/>
<gene>
    <name evidence="4" type="ORF">BN12_30069</name>
</gene>
<keyword evidence="5" id="KW-1185">Reference proteome</keyword>
<comment type="caution">
    <text evidence="4">The sequence shown here is derived from an EMBL/GenBank/DDBJ whole genome shotgun (WGS) entry which is preliminary data.</text>
</comment>
<organism evidence="4 5">
    <name type="scientific">Nostocoides japonicum T1-X7</name>
    <dbReference type="NCBI Taxonomy" id="1194083"/>
    <lineage>
        <taxon>Bacteria</taxon>
        <taxon>Bacillati</taxon>
        <taxon>Actinomycetota</taxon>
        <taxon>Actinomycetes</taxon>
        <taxon>Micrococcales</taxon>
        <taxon>Intrasporangiaceae</taxon>
        <taxon>Nostocoides</taxon>
    </lineage>
</organism>
<feature type="chain" id="PRO_5001720985" description="Cell envelope-related transcriptional attenuator domain-containing protein" evidence="2">
    <location>
        <begin position="22"/>
        <end position="363"/>
    </location>
</feature>
<dbReference type="STRING" id="1194083.BN12_30069"/>
<dbReference type="RefSeq" id="WP_048549661.1">
    <property type="nucleotide sequence ID" value="NZ_HF570958.1"/>
</dbReference>
<keyword evidence="2" id="KW-0732">Signal</keyword>
<dbReference type="EMBL" id="CAJB01000223">
    <property type="protein sequence ID" value="CCH78543.1"/>
    <property type="molecule type" value="Genomic_DNA"/>
</dbReference>